<reference evidence="13" key="2">
    <citation type="journal article" date="2023" name="IMA Fungus">
        <title>Comparative genomic study of the Penicillium genus elucidates a diverse pangenome and 15 lateral gene transfer events.</title>
        <authorList>
            <person name="Petersen C."/>
            <person name="Sorensen T."/>
            <person name="Nielsen M.R."/>
            <person name="Sondergaard T.E."/>
            <person name="Sorensen J.L."/>
            <person name="Fitzpatrick D.A."/>
            <person name="Frisvad J.C."/>
            <person name="Nielsen K.L."/>
        </authorList>
    </citation>
    <scope>NUCLEOTIDE SEQUENCE</scope>
    <source>
        <strain evidence="13">IBT 30761</strain>
    </source>
</reference>
<dbReference type="GO" id="GO:0005634">
    <property type="term" value="C:nucleus"/>
    <property type="evidence" value="ECO:0007669"/>
    <property type="project" value="UniProtKB-SubCell"/>
</dbReference>
<feature type="compositionally biased region" description="Basic and acidic residues" evidence="11">
    <location>
        <begin position="436"/>
        <end position="454"/>
    </location>
</feature>
<accession>A0A9W9EY28</accession>
<feature type="region of interest" description="Disordered" evidence="11">
    <location>
        <begin position="94"/>
        <end position="123"/>
    </location>
</feature>
<evidence type="ECO:0000256" key="4">
    <source>
        <dbReference type="ARBA" id="ARBA00022679"/>
    </source>
</evidence>
<reference evidence="13" key="1">
    <citation type="submission" date="2022-11" db="EMBL/GenBank/DDBJ databases">
        <authorList>
            <person name="Petersen C."/>
        </authorList>
    </citation>
    <scope>NUCLEOTIDE SEQUENCE</scope>
    <source>
        <strain evidence="13">IBT 30761</strain>
    </source>
</reference>
<name>A0A9W9EY28_9EURO</name>
<comment type="caution">
    <text evidence="13">The sequence shown here is derived from an EMBL/GenBank/DDBJ whole genome shotgun (WGS) entry which is preliminary data.</text>
</comment>
<sequence length="484" mass="54785">MLSTSTRQRSSLSQSRPPASARGRSAPRGSTAVELPPYQPPEAPLTIESRQRLALLLQSHEFKGVKQHLADAVSELTATAGDINSRMVFARQQYEKQKISRNNDDDEENRSEGDGEDGGLQRLAEFETKVDEMTGHMEERMRKTIDSGKRLQDIFDTMKHIDKEEEEAQTAALGTRQTRAQRRRQQQTDGEENEGDDEDDEDYEGTPERQTREQNAQNPPSQRLADSLKNEAQEWDGLSLTERYTEHNDYIGFYRVVFESKFPPSQALPPLPHSSTWFSHLEDTSASRRTSAARTRNQQRESTADSDDIAIERERISLKCPLTLQYFQDPVTSSKCRHSFEREAIMGMMARAPYVADPERRGRRIRALKCPVCSVLLSAEDLRTDAALLRNVRRAEEARAREDEEMDEQGSRANEVTLGSDMINEDEMDVDDADSDSDRQIKSEPGLKIKREKSLIPNASQDVQTLVSSEPGEDSDVETASDSE</sequence>
<keyword evidence="4" id="KW-0808">Transferase</keyword>
<evidence type="ECO:0000256" key="3">
    <source>
        <dbReference type="ARBA" id="ARBA00008212"/>
    </source>
</evidence>
<evidence type="ECO:0000256" key="8">
    <source>
        <dbReference type="ARBA" id="ARBA00022833"/>
    </source>
</evidence>
<dbReference type="Gene3D" id="3.30.40.10">
    <property type="entry name" value="Zinc/RING finger domain, C3HC4 (zinc finger)"/>
    <property type="match status" value="1"/>
</dbReference>
<feature type="region of interest" description="Disordered" evidence="11">
    <location>
        <begin position="166"/>
        <end position="223"/>
    </location>
</feature>
<evidence type="ECO:0000259" key="12">
    <source>
        <dbReference type="PROSITE" id="PS51044"/>
    </source>
</evidence>
<dbReference type="PANTHER" id="PTHR21330">
    <property type="entry name" value="E3 SUMO-PROTEIN LIGASE NSE2"/>
    <property type="match status" value="1"/>
</dbReference>
<dbReference type="PROSITE" id="PS51044">
    <property type="entry name" value="ZF_SP_RING"/>
    <property type="match status" value="1"/>
</dbReference>
<dbReference type="GO" id="GO:0016925">
    <property type="term" value="P:protein sumoylation"/>
    <property type="evidence" value="ECO:0007669"/>
    <property type="project" value="TreeGrafter"/>
</dbReference>
<dbReference type="RefSeq" id="XP_056471978.1">
    <property type="nucleotide sequence ID" value="XM_056621172.1"/>
</dbReference>
<feature type="domain" description="SP-RING-type" evidence="12">
    <location>
        <begin position="305"/>
        <end position="397"/>
    </location>
</feature>
<evidence type="ECO:0000256" key="5">
    <source>
        <dbReference type="ARBA" id="ARBA00022723"/>
    </source>
</evidence>
<dbReference type="EMBL" id="JAPQKI010000009">
    <property type="protein sequence ID" value="KAJ5089996.1"/>
    <property type="molecule type" value="Genomic_DNA"/>
</dbReference>
<evidence type="ECO:0000313" key="14">
    <source>
        <dbReference type="Proteomes" id="UP001149074"/>
    </source>
</evidence>
<proteinExistence type="inferred from homology"/>
<dbReference type="OrthoDB" id="756301at2759"/>
<keyword evidence="7" id="KW-0833">Ubl conjugation pathway</keyword>
<dbReference type="PANTHER" id="PTHR21330:SF1">
    <property type="entry name" value="E3 SUMO-PROTEIN LIGASE NSE2"/>
    <property type="match status" value="1"/>
</dbReference>
<keyword evidence="9" id="KW-0539">Nucleus</keyword>
<evidence type="ECO:0000313" key="13">
    <source>
        <dbReference type="EMBL" id="KAJ5089996.1"/>
    </source>
</evidence>
<keyword evidence="14" id="KW-1185">Reference proteome</keyword>
<feature type="region of interest" description="Disordered" evidence="11">
    <location>
        <begin position="397"/>
        <end position="484"/>
    </location>
</feature>
<dbReference type="Pfam" id="PF11789">
    <property type="entry name" value="zf-Nse"/>
    <property type="match status" value="1"/>
</dbReference>
<feature type="region of interest" description="Disordered" evidence="11">
    <location>
        <begin position="287"/>
        <end position="307"/>
    </location>
</feature>
<feature type="compositionally biased region" description="Acidic residues" evidence="11">
    <location>
        <begin position="189"/>
        <end position="205"/>
    </location>
</feature>
<comment type="similarity">
    <text evidence="3">Belongs to the NSE2 family.</text>
</comment>
<feature type="compositionally biased region" description="Low complexity" evidence="11">
    <location>
        <begin position="1"/>
        <end position="22"/>
    </location>
</feature>
<feature type="region of interest" description="Disordered" evidence="11">
    <location>
        <begin position="1"/>
        <end position="46"/>
    </location>
</feature>
<feature type="compositionally biased region" description="Polar residues" evidence="11">
    <location>
        <begin position="457"/>
        <end position="468"/>
    </location>
</feature>
<evidence type="ECO:0000256" key="2">
    <source>
        <dbReference type="ARBA" id="ARBA00004718"/>
    </source>
</evidence>
<feature type="compositionally biased region" description="Low complexity" evidence="11">
    <location>
        <begin position="287"/>
        <end position="296"/>
    </location>
</feature>
<comment type="subcellular location">
    <subcellularLocation>
        <location evidence="1">Nucleus</location>
    </subcellularLocation>
</comment>
<keyword evidence="6 10" id="KW-0863">Zinc-finger</keyword>
<feature type="compositionally biased region" description="Acidic residues" evidence="11">
    <location>
        <begin position="423"/>
        <end position="435"/>
    </location>
</feature>
<dbReference type="InterPro" id="IPR004181">
    <property type="entry name" value="Znf_MIZ"/>
</dbReference>
<feature type="compositionally biased region" description="Low complexity" evidence="11">
    <location>
        <begin position="169"/>
        <end position="178"/>
    </location>
</feature>
<keyword evidence="5" id="KW-0479">Metal-binding</keyword>
<dbReference type="SUPFAM" id="SSF57850">
    <property type="entry name" value="RING/U-box"/>
    <property type="match status" value="1"/>
</dbReference>
<feature type="compositionally biased region" description="Basic and acidic residues" evidence="11">
    <location>
        <begin position="94"/>
        <end position="103"/>
    </location>
</feature>
<evidence type="ECO:0000256" key="7">
    <source>
        <dbReference type="ARBA" id="ARBA00022786"/>
    </source>
</evidence>
<dbReference type="GeneID" id="81360151"/>
<evidence type="ECO:0000256" key="9">
    <source>
        <dbReference type="ARBA" id="ARBA00023242"/>
    </source>
</evidence>
<dbReference type="GO" id="GO:0061665">
    <property type="term" value="F:SUMO ligase activity"/>
    <property type="evidence" value="ECO:0007669"/>
    <property type="project" value="TreeGrafter"/>
</dbReference>
<keyword evidence="8" id="KW-0862">Zinc</keyword>
<feature type="compositionally biased region" description="Acidic residues" evidence="11">
    <location>
        <begin position="104"/>
        <end position="117"/>
    </location>
</feature>
<evidence type="ECO:0000256" key="11">
    <source>
        <dbReference type="SAM" id="MobiDB-lite"/>
    </source>
</evidence>
<feature type="compositionally biased region" description="Acidic residues" evidence="11">
    <location>
        <begin position="471"/>
        <end position="484"/>
    </location>
</feature>
<dbReference type="GO" id="GO:0008270">
    <property type="term" value="F:zinc ion binding"/>
    <property type="evidence" value="ECO:0007669"/>
    <property type="project" value="UniProtKB-KW"/>
</dbReference>
<evidence type="ECO:0000256" key="6">
    <source>
        <dbReference type="ARBA" id="ARBA00022771"/>
    </source>
</evidence>
<dbReference type="CDD" id="cd16651">
    <property type="entry name" value="SPL-RING_NSE2"/>
    <property type="match status" value="1"/>
</dbReference>
<dbReference type="Proteomes" id="UP001149074">
    <property type="component" value="Unassembled WGS sequence"/>
</dbReference>
<organism evidence="13 14">
    <name type="scientific">Penicillium argentinense</name>
    <dbReference type="NCBI Taxonomy" id="1131581"/>
    <lineage>
        <taxon>Eukaryota</taxon>
        <taxon>Fungi</taxon>
        <taxon>Dikarya</taxon>
        <taxon>Ascomycota</taxon>
        <taxon>Pezizomycotina</taxon>
        <taxon>Eurotiomycetes</taxon>
        <taxon>Eurotiomycetidae</taxon>
        <taxon>Eurotiales</taxon>
        <taxon>Aspergillaceae</taxon>
        <taxon>Penicillium</taxon>
    </lineage>
</organism>
<dbReference type="InterPro" id="IPR026846">
    <property type="entry name" value="Nse2(Mms21)"/>
</dbReference>
<gene>
    <name evidence="13" type="ORF">N7532_008680</name>
</gene>
<comment type="pathway">
    <text evidence="2">Protein modification; protein sumoylation.</text>
</comment>
<evidence type="ECO:0000256" key="1">
    <source>
        <dbReference type="ARBA" id="ARBA00004123"/>
    </source>
</evidence>
<dbReference type="AlphaFoldDB" id="A0A9W9EY28"/>
<evidence type="ECO:0000256" key="10">
    <source>
        <dbReference type="PROSITE-ProRule" id="PRU00452"/>
    </source>
</evidence>
<protein>
    <recommendedName>
        <fullName evidence="12">SP-RING-type domain-containing protein</fullName>
    </recommendedName>
</protein>
<dbReference type="GO" id="GO:0000724">
    <property type="term" value="P:double-strand break repair via homologous recombination"/>
    <property type="evidence" value="ECO:0007669"/>
    <property type="project" value="InterPro"/>
</dbReference>
<dbReference type="GO" id="GO:0030915">
    <property type="term" value="C:Smc5-Smc6 complex"/>
    <property type="evidence" value="ECO:0007669"/>
    <property type="project" value="InterPro"/>
</dbReference>
<dbReference type="InterPro" id="IPR013083">
    <property type="entry name" value="Znf_RING/FYVE/PHD"/>
</dbReference>